<keyword evidence="3" id="KW-0963">Cytoplasm</keyword>
<proteinExistence type="predicted"/>
<keyword evidence="10" id="KW-0175">Coiled coil</keyword>
<reference evidence="11" key="1">
    <citation type="journal article" date="2014" name="Int. J. Syst. Evol. Microbiol.">
        <title>Complete genome sequence of Corynebacterium casei LMG S-19264T (=DSM 44701T), isolated from a smear-ripened cheese.</title>
        <authorList>
            <consortium name="US DOE Joint Genome Institute (JGI-PGF)"/>
            <person name="Walter F."/>
            <person name="Albersmeier A."/>
            <person name="Kalinowski J."/>
            <person name="Ruckert C."/>
        </authorList>
    </citation>
    <scope>NUCLEOTIDE SEQUENCE</scope>
    <source>
        <strain evidence="11">CGMCC 1.15493</strain>
    </source>
</reference>
<reference evidence="11" key="2">
    <citation type="submission" date="2020-09" db="EMBL/GenBank/DDBJ databases">
        <authorList>
            <person name="Sun Q."/>
            <person name="Zhou Y."/>
        </authorList>
    </citation>
    <scope>NUCLEOTIDE SEQUENCE</scope>
    <source>
        <strain evidence="11">CGMCC 1.15493</strain>
    </source>
</reference>
<dbReference type="GO" id="GO:0000921">
    <property type="term" value="P:septin ring assembly"/>
    <property type="evidence" value="ECO:0007669"/>
    <property type="project" value="TreeGrafter"/>
</dbReference>
<dbReference type="PANTHER" id="PTHR34981:SF1">
    <property type="entry name" value="CELL DIVISION PROTEIN ZAPA"/>
    <property type="match status" value="1"/>
</dbReference>
<evidence type="ECO:0000256" key="2">
    <source>
        <dbReference type="ARBA" id="ARBA00015195"/>
    </source>
</evidence>
<comment type="subcellular location">
    <subcellularLocation>
        <location evidence="1">Cytoplasm</location>
    </subcellularLocation>
</comment>
<keyword evidence="6" id="KW-0131">Cell cycle</keyword>
<dbReference type="RefSeq" id="WP_188849504.1">
    <property type="nucleotide sequence ID" value="NZ_BMJJ01000002.1"/>
</dbReference>
<sequence length="120" mass="13155">MPQVVVTIDGKTFRMACAEGEEDHLASLAAEVDGRVNELRKSFGEIGDQRLVVMAAIMATDELSEQRRRIAGLEAEIAAAFRDRDEALRRVAADERRFVAHMNEVATAIETVAGKIDGRA</sequence>
<dbReference type="InterPro" id="IPR036192">
    <property type="entry name" value="Cell_div_ZapA-like_sf"/>
</dbReference>
<evidence type="ECO:0000256" key="9">
    <source>
        <dbReference type="ARBA" id="ARBA00033158"/>
    </source>
</evidence>
<evidence type="ECO:0000256" key="1">
    <source>
        <dbReference type="ARBA" id="ARBA00004496"/>
    </source>
</evidence>
<evidence type="ECO:0000256" key="10">
    <source>
        <dbReference type="SAM" id="Coils"/>
    </source>
</evidence>
<comment type="caution">
    <text evidence="11">The sequence shown here is derived from an EMBL/GenBank/DDBJ whole genome shotgun (WGS) entry which is preliminary data.</text>
</comment>
<dbReference type="GO" id="GO:0005829">
    <property type="term" value="C:cytosol"/>
    <property type="evidence" value="ECO:0007669"/>
    <property type="project" value="TreeGrafter"/>
</dbReference>
<dbReference type="InterPro" id="IPR007838">
    <property type="entry name" value="Cell_div_ZapA-like"/>
</dbReference>
<dbReference type="SUPFAM" id="SSF102829">
    <property type="entry name" value="Cell division protein ZapA-like"/>
    <property type="match status" value="1"/>
</dbReference>
<evidence type="ECO:0000256" key="3">
    <source>
        <dbReference type="ARBA" id="ARBA00022490"/>
    </source>
</evidence>
<dbReference type="AlphaFoldDB" id="A0A916XUC2"/>
<dbReference type="GO" id="GO:0032153">
    <property type="term" value="C:cell division site"/>
    <property type="evidence" value="ECO:0007669"/>
    <property type="project" value="TreeGrafter"/>
</dbReference>
<comment type="subunit">
    <text evidence="8">Homodimer. Interacts with FtsZ.</text>
</comment>
<accession>A0A916XUC2</accession>
<name>A0A916XUC2_9HYPH</name>
<keyword evidence="12" id="KW-1185">Reference proteome</keyword>
<dbReference type="EMBL" id="BMJJ01000002">
    <property type="protein sequence ID" value="GGD09374.1"/>
    <property type="molecule type" value="Genomic_DNA"/>
</dbReference>
<protein>
    <recommendedName>
        <fullName evidence="2">Cell division protein ZapA</fullName>
    </recommendedName>
    <alternativeName>
        <fullName evidence="9">Z ring-associated protein ZapA</fullName>
    </alternativeName>
</protein>
<evidence type="ECO:0000256" key="8">
    <source>
        <dbReference type="ARBA" id="ARBA00026068"/>
    </source>
</evidence>
<evidence type="ECO:0000256" key="6">
    <source>
        <dbReference type="ARBA" id="ARBA00023306"/>
    </source>
</evidence>
<evidence type="ECO:0000313" key="11">
    <source>
        <dbReference type="EMBL" id="GGD09374.1"/>
    </source>
</evidence>
<dbReference type="GO" id="GO:0030428">
    <property type="term" value="C:cell septum"/>
    <property type="evidence" value="ECO:0007669"/>
    <property type="project" value="TreeGrafter"/>
</dbReference>
<dbReference type="GO" id="GO:0043093">
    <property type="term" value="P:FtsZ-dependent cytokinesis"/>
    <property type="evidence" value="ECO:0007669"/>
    <property type="project" value="TreeGrafter"/>
</dbReference>
<comment type="function">
    <text evidence="7">Activator of cell division through the inhibition of FtsZ GTPase activity, therefore promoting FtsZ assembly into bundles of protofilaments necessary for the formation of the division Z ring. It is recruited early at mid-cell but it is not essential for cell division.</text>
</comment>
<evidence type="ECO:0000256" key="4">
    <source>
        <dbReference type="ARBA" id="ARBA00022618"/>
    </source>
</evidence>
<organism evidence="11 12">
    <name type="scientific">Aureimonas glaciei</name>
    <dbReference type="NCBI Taxonomy" id="1776957"/>
    <lineage>
        <taxon>Bacteria</taxon>
        <taxon>Pseudomonadati</taxon>
        <taxon>Pseudomonadota</taxon>
        <taxon>Alphaproteobacteria</taxon>
        <taxon>Hyphomicrobiales</taxon>
        <taxon>Aurantimonadaceae</taxon>
        <taxon>Aureimonas</taxon>
    </lineage>
</organism>
<dbReference type="PANTHER" id="PTHR34981">
    <property type="entry name" value="CELL DIVISION PROTEIN ZAPA"/>
    <property type="match status" value="1"/>
</dbReference>
<dbReference type="GO" id="GO:0000917">
    <property type="term" value="P:division septum assembly"/>
    <property type="evidence" value="ECO:0007669"/>
    <property type="project" value="UniProtKB-KW"/>
</dbReference>
<dbReference type="Proteomes" id="UP000613160">
    <property type="component" value="Unassembled WGS sequence"/>
</dbReference>
<keyword evidence="4 11" id="KW-0132">Cell division</keyword>
<dbReference type="Gene3D" id="3.30.160.880">
    <property type="entry name" value="Cell division protein ZapA protomer, N-terminal domain"/>
    <property type="match status" value="1"/>
</dbReference>
<gene>
    <name evidence="11" type="ORF">GCM10011335_10310</name>
</gene>
<feature type="coiled-coil region" evidence="10">
    <location>
        <begin position="56"/>
        <end position="90"/>
    </location>
</feature>
<keyword evidence="5" id="KW-0717">Septation</keyword>
<evidence type="ECO:0000313" key="12">
    <source>
        <dbReference type="Proteomes" id="UP000613160"/>
    </source>
</evidence>
<dbReference type="InterPro" id="IPR042233">
    <property type="entry name" value="Cell_div_ZapA_N"/>
</dbReference>
<dbReference type="Pfam" id="PF05164">
    <property type="entry name" value="ZapA"/>
    <property type="match status" value="1"/>
</dbReference>
<evidence type="ECO:0000256" key="7">
    <source>
        <dbReference type="ARBA" id="ARBA00024910"/>
    </source>
</evidence>
<evidence type="ECO:0000256" key="5">
    <source>
        <dbReference type="ARBA" id="ARBA00023210"/>
    </source>
</evidence>